<proteinExistence type="inferred from homology"/>
<evidence type="ECO:0000256" key="8">
    <source>
        <dbReference type="ARBA" id="ARBA00023065"/>
    </source>
</evidence>
<keyword evidence="9 12" id="KW-0472">Membrane</keyword>
<feature type="transmembrane region" description="Helical" evidence="12">
    <location>
        <begin position="245"/>
        <end position="263"/>
    </location>
</feature>
<evidence type="ECO:0000256" key="6">
    <source>
        <dbReference type="ARBA" id="ARBA00022989"/>
    </source>
</evidence>
<accession>A0A1V9WYK7</accession>
<feature type="transmembrane region" description="Helical" evidence="12">
    <location>
        <begin position="444"/>
        <end position="465"/>
    </location>
</feature>
<organism evidence="13 14">
    <name type="scientific">Tropilaelaps mercedesae</name>
    <dbReference type="NCBI Taxonomy" id="418985"/>
    <lineage>
        <taxon>Eukaryota</taxon>
        <taxon>Metazoa</taxon>
        <taxon>Ecdysozoa</taxon>
        <taxon>Arthropoda</taxon>
        <taxon>Chelicerata</taxon>
        <taxon>Arachnida</taxon>
        <taxon>Acari</taxon>
        <taxon>Parasitiformes</taxon>
        <taxon>Mesostigmata</taxon>
        <taxon>Gamasina</taxon>
        <taxon>Dermanyssoidea</taxon>
        <taxon>Laelapidae</taxon>
        <taxon>Tropilaelaps</taxon>
    </lineage>
</organism>
<dbReference type="PANTHER" id="PTHR42985">
    <property type="entry name" value="SODIUM-COUPLED MONOCARBOXYLATE TRANSPORTER"/>
    <property type="match status" value="1"/>
</dbReference>
<evidence type="ECO:0000256" key="4">
    <source>
        <dbReference type="ARBA" id="ARBA00022475"/>
    </source>
</evidence>
<feature type="transmembrane region" description="Helical" evidence="12">
    <location>
        <begin position="133"/>
        <end position="155"/>
    </location>
</feature>
<keyword evidence="5 12" id="KW-0812">Transmembrane</keyword>
<keyword evidence="14" id="KW-1185">Reference proteome</keyword>
<evidence type="ECO:0000256" key="12">
    <source>
        <dbReference type="SAM" id="Phobius"/>
    </source>
</evidence>
<comment type="subcellular location">
    <subcellularLocation>
        <location evidence="1">Cell membrane</location>
        <topology evidence="1">Multi-pass membrane protein</topology>
    </subcellularLocation>
</comment>
<feature type="transmembrane region" description="Helical" evidence="12">
    <location>
        <begin position="412"/>
        <end position="437"/>
    </location>
</feature>
<dbReference type="CDD" id="cd11492">
    <property type="entry name" value="SLC5sbd_NIS-SMVT"/>
    <property type="match status" value="1"/>
</dbReference>
<dbReference type="GO" id="GO:0005886">
    <property type="term" value="C:plasma membrane"/>
    <property type="evidence" value="ECO:0007669"/>
    <property type="project" value="UniProtKB-SubCell"/>
</dbReference>
<comment type="caution">
    <text evidence="13">The sequence shown here is derived from an EMBL/GenBank/DDBJ whole genome shotgun (WGS) entry which is preliminary data.</text>
</comment>
<keyword evidence="4" id="KW-1003">Cell membrane</keyword>
<evidence type="ECO:0000256" key="2">
    <source>
        <dbReference type="ARBA" id="ARBA00006434"/>
    </source>
</evidence>
<comment type="similarity">
    <text evidence="2 11">Belongs to the sodium:solute symporter (SSF) (TC 2.A.21) family.</text>
</comment>
<dbReference type="STRING" id="418985.A0A1V9WYK7"/>
<dbReference type="Pfam" id="PF00474">
    <property type="entry name" value="SSF"/>
    <property type="match status" value="1"/>
</dbReference>
<evidence type="ECO:0000256" key="5">
    <source>
        <dbReference type="ARBA" id="ARBA00022692"/>
    </source>
</evidence>
<evidence type="ECO:0000256" key="9">
    <source>
        <dbReference type="ARBA" id="ARBA00023136"/>
    </source>
</evidence>
<dbReference type="InterPro" id="IPR001734">
    <property type="entry name" value="Na/solute_symporter"/>
</dbReference>
<feature type="transmembrane region" description="Helical" evidence="12">
    <location>
        <begin position="90"/>
        <end position="112"/>
    </location>
</feature>
<keyword evidence="7" id="KW-0915">Sodium</keyword>
<dbReference type="EMBL" id="MNPL01032791">
    <property type="protein sequence ID" value="OQR66363.1"/>
    <property type="molecule type" value="Genomic_DNA"/>
</dbReference>
<dbReference type="GO" id="GO:0015293">
    <property type="term" value="F:symporter activity"/>
    <property type="evidence" value="ECO:0007669"/>
    <property type="project" value="TreeGrafter"/>
</dbReference>
<evidence type="ECO:0000313" key="13">
    <source>
        <dbReference type="EMBL" id="OQR66363.1"/>
    </source>
</evidence>
<sequence>MSTEGEDAATVTTLSNWDVAGLIFTLAVSASIGIFNRFTGGRQRTAREFLMADGNMSVIPVAFSLMASFMSAVTLLGVPKENYFFGTQFFVINIAYVIGTPIAAFVFLPVFFRLQVVSAYEYLERRFGRPTRLLASAIFIVQMVFYMSVVVYAPAVTIHAVTNLSKWGAIFSVGIVCTFYCTIGGMKAVLWTDVFQSVLMFGSMLAVLIAGTVRMGGLGNVIRAAEEGGRLELWNFSINPEERHTLWSLGLGGLFVYVSLYGVNQTQVQRLLTVKRLKTAQSALFINWPILAALSFTSCLTGLVIYANFRGCDPYITGKISMTDQILPYFVMKCLGGFVGLPGLFVAGIFSGTLSTVSSAINSLAAVSYEDFVKPARNGNNAHESLIIKCIALVYGMICVLMAGVAERLGGVLQASFVFFGVGGGPLLGSFCLGMLLPKCSQKAAIMGIVCGLLAGIWIAAGALLEAAPPQPLPLSIDACRDESPLRNITY</sequence>
<dbReference type="PROSITE" id="PS50283">
    <property type="entry name" value="NA_SOLUT_SYMP_3"/>
    <property type="match status" value="1"/>
</dbReference>
<feature type="transmembrane region" description="Helical" evidence="12">
    <location>
        <begin position="198"/>
        <end position="225"/>
    </location>
</feature>
<dbReference type="InterPro" id="IPR051163">
    <property type="entry name" value="Sodium:Solute_Symporter_SSF"/>
</dbReference>
<feature type="non-terminal residue" evidence="13">
    <location>
        <position position="491"/>
    </location>
</feature>
<gene>
    <name evidence="13" type="ORF">BIW11_14210</name>
</gene>
<dbReference type="InterPro" id="IPR038377">
    <property type="entry name" value="Na/Glc_symporter_sf"/>
</dbReference>
<evidence type="ECO:0000313" key="14">
    <source>
        <dbReference type="Proteomes" id="UP000192247"/>
    </source>
</evidence>
<evidence type="ECO:0000256" key="1">
    <source>
        <dbReference type="ARBA" id="ARBA00004651"/>
    </source>
</evidence>
<evidence type="ECO:0000256" key="11">
    <source>
        <dbReference type="RuleBase" id="RU362091"/>
    </source>
</evidence>
<dbReference type="AlphaFoldDB" id="A0A1V9WYK7"/>
<dbReference type="Proteomes" id="UP000192247">
    <property type="component" value="Unassembled WGS sequence"/>
</dbReference>
<evidence type="ECO:0000256" key="10">
    <source>
        <dbReference type="ARBA" id="ARBA00023201"/>
    </source>
</evidence>
<evidence type="ECO:0000256" key="7">
    <source>
        <dbReference type="ARBA" id="ARBA00023053"/>
    </source>
</evidence>
<dbReference type="PANTHER" id="PTHR42985:SF40">
    <property type="entry name" value="LD47995P-RELATED"/>
    <property type="match status" value="1"/>
</dbReference>
<dbReference type="InParanoid" id="A0A1V9WYK7"/>
<dbReference type="FunCoup" id="A0A1V9WYK7">
    <property type="interactions" value="67"/>
</dbReference>
<reference evidence="13 14" key="1">
    <citation type="journal article" date="2017" name="Gigascience">
        <title>Draft genome of the honey bee ectoparasitic mite, Tropilaelaps mercedesae, is shaped by the parasitic life history.</title>
        <authorList>
            <person name="Dong X."/>
            <person name="Armstrong S.D."/>
            <person name="Xia D."/>
            <person name="Makepeace B.L."/>
            <person name="Darby A.C."/>
            <person name="Kadowaki T."/>
        </authorList>
    </citation>
    <scope>NUCLEOTIDE SEQUENCE [LARGE SCALE GENOMIC DNA]</scope>
    <source>
        <strain evidence="13">Wuxi-XJTLU</strain>
    </source>
</reference>
<feature type="transmembrane region" description="Helical" evidence="12">
    <location>
        <begin position="284"/>
        <end position="306"/>
    </location>
</feature>
<keyword evidence="8" id="KW-0406">Ion transport</keyword>
<feature type="transmembrane region" description="Helical" evidence="12">
    <location>
        <begin position="58"/>
        <end position="78"/>
    </location>
</feature>
<dbReference type="Gene3D" id="1.20.1730.10">
    <property type="entry name" value="Sodium/glucose cotransporter"/>
    <property type="match status" value="1"/>
</dbReference>
<protein>
    <submittedName>
        <fullName evidence="13">Putative sodium-dependent multivitamin transporter-like</fullName>
    </submittedName>
</protein>
<dbReference type="NCBIfam" id="TIGR00813">
    <property type="entry name" value="sss"/>
    <property type="match status" value="1"/>
</dbReference>
<feature type="transmembrane region" description="Helical" evidence="12">
    <location>
        <begin position="326"/>
        <end position="350"/>
    </location>
</feature>
<feature type="transmembrane region" description="Helical" evidence="12">
    <location>
        <begin position="386"/>
        <end position="406"/>
    </location>
</feature>
<dbReference type="GO" id="GO:0006814">
    <property type="term" value="P:sodium ion transport"/>
    <property type="evidence" value="ECO:0007669"/>
    <property type="project" value="UniProtKB-KW"/>
</dbReference>
<evidence type="ECO:0000256" key="3">
    <source>
        <dbReference type="ARBA" id="ARBA00022448"/>
    </source>
</evidence>
<feature type="transmembrane region" description="Helical" evidence="12">
    <location>
        <begin position="20"/>
        <end position="38"/>
    </location>
</feature>
<keyword evidence="3" id="KW-0813">Transport</keyword>
<keyword evidence="6 12" id="KW-1133">Transmembrane helix</keyword>
<dbReference type="OrthoDB" id="6132759at2759"/>
<feature type="transmembrane region" description="Helical" evidence="12">
    <location>
        <begin position="167"/>
        <end position="186"/>
    </location>
</feature>
<keyword evidence="10" id="KW-0739">Sodium transport</keyword>
<name>A0A1V9WYK7_9ACAR</name>